<proteinExistence type="inferred from homology"/>
<feature type="repeat" description="PPR" evidence="3">
    <location>
        <begin position="424"/>
        <end position="458"/>
    </location>
</feature>
<feature type="repeat" description="PPR" evidence="3">
    <location>
        <begin position="356"/>
        <end position="386"/>
    </location>
</feature>
<dbReference type="GO" id="GO:0003729">
    <property type="term" value="F:mRNA binding"/>
    <property type="evidence" value="ECO:0007669"/>
    <property type="project" value="TreeGrafter"/>
</dbReference>
<dbReference type="Pfam" id="PF13041">
    <property type="entry name" value="PPR_2"/>
    <property type="match status" value="3"/>
</dbReference>
<evidence type="ECO:0000256" key="4">
    <source>
        <dbReference type="SAM" id="MobiDB-lite"/>
    </source>
</evidence>
<feature type="repeat" description="PPR" evidence="3">
    <location>
        <begin position="286"/>
        <end position="320"/>
    </location>
</feature>
<feature type="compositionally biased region" description="Basic and acidic residues" evidence="4">
    <location>
        <begin position="507"/>
        <end position="522"/>
    </location>
</feature>
<evidence type="ECO:0000256" key="3">
    <source>
        <dbReference type="PROSITE-ProRule" id="PRU00708"/>
    </source>
</evidence>
<dbReference type="Proteomes" id="UP000515121">
    <property type="component" value="Unplaced"/>
</dbReference>
<feature type="repeat" description="PPR" evidence="3">
    <location>
        <begin position="459"/>
        <end position="493"/>
    </location>
</feature>
<dbReference type="KEGG" id="dzi:111275858"/>
<evidence type="ECO:0000256" key="1">
    <source>
        <dbReference type="ARBA" id="ARBA00007626"/>
    </source>
</evidence>
<accession>A0A6P5WMF0</accession>
<dbReference type="PANTHER" id="PTHR47933:SF11">
    <property type="entry name" value="PENTATRICOPEPTIDE REPEAT-CONTAINING PROTEIN 2"/>
    <property type="match status" value="1"/>
</dbReference>
<dbReference type="RefSeq" id="XP_022717164.1">
    <property type="nucleotide sequence ID" value="XM_022861429.1"/>
</dbReference>
<dbReference type="PROSITE" id="PS51375">
    <property type="entry name" value="PPR"/>
    <property type="match status" value="7"/>
</dbReference>
<dbReference type="NCBIfam" id="TIGR00756">
    <property type="entry name" value="PPR"/>
    <property type="match status" value="6"/>
</dbReference>
<dbReference type="GeneID" id="111275858"/>
<dbReference type="InterPro" id="IPR051240">
    <property type="entry name" value="Mito_RNA-Proc/Resp"/>
</dbReference>
<name>A0A6P5WMF0_DURZI</name>
<dbReference type="InterPro" id="IPR011990">
    <property type="entry name" value="TPR-like_helical_dom_sf"/>
</dbReference>
<evidence type="ECO:0000256" key="2">
    <source>
        <dbReference type="ARBA" id="ARBA00022737"/>
    </source>
</evidence>
<comment type="similarity">
    <text evidence="1">Belongs to the PPR family. P subfamily.</text>
</comment>
<dbReference type="Gene3D" id="1.25.40.10">
    <property type="entry name" value="Tetratricopeptide repeat domain"/>
    <property type="match status" value="4"/>
</dbReference>
<feature type="region of interest" description="Disordered" evidence="4">
    <location>
        <begin position="505"/>
        <end position="552"/>
    </location>
</feature>
<keyword evidence="2" id="KW-0677">Repeat</keyword>
<sequence>MRPIFRSQLLKSISQDTIQRKFKFNFPFDFPKSHFHFTQIPQTHAQNPTFNSLGTIKKHGFLHSLANSNESIGFQQYPEEKYSLKLQSILKTHRNSSIEEIEQALDQCKVTITEGLALDLVKRNQSDWKLAYVFFQWVSKNGGNSLGFDVYNEILDILGKMHRFEELTKVFDKMSEREGLVNERTFRILLNRYAAAHKVEDAIGVFDRRKEFGLKDDLVAFQVLLMCLCRYKHVEFAETLYQLKRREFGYDIKTMNIVLNGWCVLGNVHEAKRFWKDIIESKCKPDLFTYGTFINALTKKGKLGTAMKLFRGMWEKGCNPDVVICNCVIDALCFKKRISEAFEVFREMRERGCVPNVATYNSLIKHLSKIGRMEKVYEILDGMEGKAECFANNVTFNYLLKSLKKPEEVPSVLEMMQRIGCNMSCDTYNLILRLYIKWDQEERVRHTWDEMDKSGLGPDRRSYTIMIHGLYDKGRIEDALSYFNEMTSKGMVPEPRTEILVNAMKNKLKEQEDTKEKKDPGENGKSPSPRSKRFKRRQKLGNASSKIKPLGN</sequence>
<keyword evidence="5" id="KW-1185">Reference proteome</keyword>
<reference evidence="6" key="1">
    <citation type="submission" date="2025-08" db="UniProtKB">
        <authorList>
            <consortium name="RefSeq"/>
        </authorList>
    </citation>
    <scope>IDENTIFICATION</scope>
    <source>
        <tissue evidence="6">Fruit stalk</tissue>
    </source>
</reference>
<feature type="compositionally biased region" description="Basic residues" evidence="4">
    <location>
        <begin position="530"/>
        <end position="539"/>
    </location>
</feature>
<organism evidence="5 6">
    <name type="scientific">Durio zibethinus</name>
    <name type="common">Durian</name>
    <dbReference type="NCBI Taxonomy" id="66656"/>
    <lineage>
        <taxon>Eukaryota</taxon>
        <taxon>Viridiplantae</taxon>
        <taxon>Streptophyta</taxon>
        <taxon>Embryophyta</taxon>
        <taxon>Tracheophyta</taxon>
        <taxon>Spermatophyta</taxon>
        <taxon>Magnoliopsida</taxon>
        <taxon>eudicotyledons</taxon>
        <taxon>Gunneridae</taxon>
        <taxon>Pentapetalae</taxon>
        <taxon>rosids</taxon>
        <taxon>malvids</taxon>
        <taxon>Malvales</taxon>
        <taxon>Malvaceae</taxon>
        <taxon>Helicteroideae</taxon>
        <taxon>Durio</taxon>
    </lineage>
</organism>
<gene>
    <name evidence="6" type="primary">LOC111275858</name>
</gene>
<protein>
    <submittedName>
        <fullName evidence="6">Pentatricopeptide repeat-containing protein At3g15200</fullName>
    </submittedName>
</protein>
<dbReference type="PANTHER" id="PTHR47933">
    <property type="entry name" value="PENTATRICOPEPTIDE REPEAT-CONTAINING PROTEIN 1, MITOCHONDRIAL"/>
    <property type="match status" value="1"/>
</dbReference>
<feature type="repeat" description="PPR" evidence="3">
    <location>
        <begin position="321"/>
        <end position="355"/>
    </location>
</feature>
<feature type="repeat" description="PPR" evidence="3">
    <location>
        <begin position="182"/>
        <end position="216"/>
    </location>
</feature>
<evidence type="ECO:0000313" key="6">
    <source>
        <dbReference type="RefSeq" id="XP_022717164.1"/>
    </source>
</evidence>
<dbReference type="OrthoDB" id="185373at2759"/>
<feature type="repeat" description="PPR" evidence="3">
    <location>
        <begin position="251"/>
        <end position="285"/>
    </location>
</feature>
<evidence type="ECO:0000313" key="5">
    <source>
        <dbReference type="Proteomes" id="UP000515121"/>
    </source>
</evidence>
<dbReference type="InterPro" id="IPR002885">
    <property type="entry name" value="PPR_rpt"/>
</dbReference>
<dbReference type="AlphaFoldDB" id="A0A6P5WMF0"/>